<dbReference type="AlphaFoldDB" id="A0AAP0JXC9"/>
<evidence type="ECO:0000313" key="3">
    <source>
        <dbReference type="Proteomes" id="UP001420932"/>
    </source>
</evidence>
<dbReference type="EMBL" id="JBBNAF010000005">
    <property type="protein sequence ID" value="KAK9141544.1"/>
    <property type="molecule type" value="Genomic_DNA"/>
</dbReference>
<reference evidence="2 3" key="1">
    <citation type="submission" date="2024-01" db="EMBL/GenBank/DDBJ databases">
        <title>Genome assemblies of Stephania.</title>
        <authorList>
            <person name="Yang L."/>
        </authorList>
    </citation>
    <scope>NUCLEOTIDE SEQUENCE [LARGE SCALE GENOMIC DNA]</scope>
    <source>
        <strain evidence="2">YNDBR</strain>
        <tissue evidence="2">Leaf</tissue>
    </source>
</reference>
<organism evidence="2 3">
    <name type="scientific">Stephania yunnanensis</name>
    <dbReference type="NCBI Taxonomy" id="152371"/>
    <lineage>
        <taxon>Eukaryota</taxon>
        <taxon>Viridiplantae</taxon>
        <taxon>Streptophyta</taxon>
        <taxon>Embryophyta</taxon>
        <taxon>Tracheophyta</taxon>
        <taxon>Spermatophyta</taxon>
        <taxon>Magnoliopsida</taxon>
        <taxon>Ranunculales</taxon>
        <taxon>Menispermaceae</taxon>
        <taxon>Menispermoideae</taxon>
        <taxon>Cissampelideae</taxon>
        <taxon>Stephania</taxon>
    </lineage>
</organism>
<comment type="caution">
    <text evidence="2">The sequence shown here is derived from an EMBL/GenBank/DDBJ whole genome shotgun (WGS) entry which is preliminary data.</text>
</comment>
<feature type="region of interest" description="Disordered" evidence="1">
    <location>
        <begin position="1"/>
        <end position="42"/>
    </location>
</feature>
<name>A0AAP0JXC9_9MAGN</name>
<sequence length="89" mass="9978">MRSVNRTDENGSDEENRETTPANQLILDKSLSPSTKPPYDEESFCDAGRGGCFINWNNAQSNFKLKVGAYSQVLNFKRGINHLKKGINN</sequence>
<evidence type="ECO:0000313" key="2">
    <source>
        <dbReference type="EMBL" id="KAK9141544.1"/>
    </source>
</evidence>
<evidence type="ECO:0000256" key="1">
    <source>
        <dbReference type="SAM" id="MobiDB-lite"/>
    </source>
</evidence>
<accession>A0AAP0JXC9</accession>
<dbReference type="Proteomes" id="UP001420932">
    <property type="component" value="Unassembled WGS sequence"/>
</dbReference>
<keyword evidence="3" id="KW-1185">Reference proteome</keyword>
<gene>
    <name evidence="2" type="ORF">Syun_010944</name>
</gene>
<proteinExistence type="predicted"/>
<protein>
    <submittedName>
        <fullName evidence="2">Uncharacterized protein</fullName>
    </submittedName>
</protein>